<dbReference type="GO" id="GO:0005507">
    <property type="term" value="F:copper ion binding"/>
    <property type="evidence" value="ECO:0007669"/>
    <property type="project" value="InterPro"/>
</dbReference>
<keyword evidence="9" id="KW-1185">Reference proteome</keyword>
<dbReference type="AlphaFoldDB" id="A0AAI8VXF7"/>
<reference evidence="8" key="1">
    <citation type="submission" date="2023-10" db="EMBL/GenBank/DDBJ databases">
        <authorList>
            <person name="Hackl T."/>
        </authorList>
    </citation>
    <scope>NUCLEOTIDE SEQUENCE</scope>
</reference>
<comment type="caution">
    <text evidence="8">The sequence shown here is derived from an EMBL/GenBank/DDBJ whole genome shotgun (WGS) entry which is preliminary data.</text>
</comment>
<dbReference type="PANTHER" id="PTHR11709">
    <property type="entry name" value="MULTI-COPPER OXIDASE"/>
    <property type="match status" value="1"/>
</dbReference>
<evidence type="ECO:0000256" key="4">
    <source>
        <dbReference type="ARBA" id="ARBA00023008"/>
    </source>
</evidence>
<keyword evidence="3" id="KW-0560">Oxidoreductase</keyword>
<comment type="similarity">
    <text evidence="1">Belongs to the multicopper oxidase family.</text>
</comment>
<dbReference type="Pfam" id="PF00394">
    <property type="entry name" value="Cu-oxidase"/>
    <property type="match status" value="1"/>
</dbReference>
<protein>
    <submittedName>
        <fullName evidence="8">Uu.00g052380.m01.CDS01</fullName>
    </submittedName>
</protein>
<accession>A0AAI8VXF7</accession>
<feature type="domain" description="Plastocyanin-like" evidence="6">
    <location>
        <begin position="523"/>
        <end position="656"/>
    </location>
</feature>
<evidence type="ECO:0000256" key="1">
    <source>
        <dbReference type="ARBA" id="ARBA00010609"/>
    </source>
</evidence>
<dbReference type="SUPFAM" id="SSF49503">
    <property type="entry name" value="Cupredoxins"/>
    <property type="match status" value="4"/>
</dbReference>
<dbReference type="InterPro" id="IPR001117">
    <property type="entry name" value="Cu-oxidase_2nd"/>
</dbReference>
<keyword evidence="4" id="KW-0186">Copper</keyword>
<dbReference type="InterPro" id="IPR011706">
    <property type="entry name" value="Cu-oxidase_C"/>
</dbReference>
<feature type="domain" description="Plastocyanin-like" evidence="7">
    <location>
        <begin position="177"/>
        <end position="261"/>
    </location>
</feature>
<evidence type="ECO:0000259" key="5">
    <source>
        <dbReference type="Pfam" id="PF00394"/>
    </source>
</evidence>
<dbReference type="PROSITE" id="PS00080">
    <property type="entry name" value="MULTICOPPER_OXIDASE2"/>
    <property type="match status" value="1"/>
</dbReference>
<evidence type="ECO:0000259" key="6">
    <source>
        <dbReference type="Pfam" id="PF07731"/>
    </source>
</evidence>
<keyword evidence="2" id="KW-0479">Metal-binding</keyword>
<gene>
    <name evidence="8" type="ORF">KHLLAP_LOCUS12691</name>
</gene>
<dbReference type="InterPro" id="IPR002355">
    <property type="entry name" value="Cu_oxidase_Cu_BS"/>
</dbReference>
<dbReference type="Proteomes" id="UP001295740">
    <property type="component" value="Unassembled WGS sequence"/>
</dbReference>
<feature type="domain" description="Plastocyanin-like" evidence="5">
    <location>
        <begin position="272"/>
        <end position="442"/>
    </location>
</feature>
<dbReference type="CDD" id="cd13880">
    <property type="entry name" value="CuRO_2_MaLCC_like"/>
    <property type="match status" value="1"/>
</dbReference>
<dbReference type="InterPro" id="IPR033138">
    <property type="entry name" value="Cu_oxidase_CS"/>
</dbReference>
<dbReference type="CDD" id="cd13901">
    <property type="entry name" value="CuRO_3_MaLCC_like"/>
    <property type="match status" value="1"/>
</dbReference>
<sequence>MRFLETVWKTTTTVVSWLTFSPISPGDVSQSPLGFPDLVPSAAPPAATTVAPLDHPVFTPPSTPSNGEDSGFVCEYPEMTDWYDCSSPSNRECWLRHPDGRELNIHTDYEAVAPVGIQRNYTLVVNDGNVNLDGMNFTDAKLFNNTYPGPWLQACWGDVSSDFDLCFGDEWGKGLTRRQTVNVKVINNMKWNGTSIHWHGIRQNYTNPQDGVNGVTQCPIAPGDSFEYSWKAVQYGSTWYHSHYSVQYADGVQGPITIHGPTSAPFDEAPDVPLLMTDWGHDSAFASVYRPPGRSLLNASFLLNGKGNLTRLTGLPSPAVIPGAEELHFEQRNLSLPGQAKRYLLRLINTSFDTTFIFTIDNHWLQIVSADFVPLEPYYNTSVLIGIGQRYNVIVEARPEAGPDNPIPEDGNFWIRTFTANGCGEFQTDSFPGSERSGIIRYDDTSTAEPTSLPWNVSKHCSDETYTSLRPVVPWQVGAAANGENGQEFNVNFDGSAFKTPIFPLAVFALDPQGVGPGSNTPFQVNFSQPVFFEFNNTSGVWPKQWVIVPEDYTENDWVVLVIDGTGTQSIALAHPIHLHGHDFAVLQQAENKTYTGPADLDLQLRNPPRRDVVLLPASGFIVIAFKADNPGSWLMHCHIARHASEGLGLQILERQADADALWPQDSSPQVAEARRVCRNWDAWHDDCANWWPGVDPITGQNPSCGNPAHVFQDDSGI</sequence>
<dbReference type="Pfam" id="PF07731">
    <property type="entry name" value="Cu-oxidase_2"/>
    <property type="match status" value="1"/>
</dbReference>
<dbReference type="InterPro" id="IPR011707">
    <property type="entry name" value="Cu-oxidase-like_N"/>
</dbReference>
<evidence type="ECO:0000313" key="8">
    <source>
        <dbReference type="EMBL" id="CAJ2512223.1"/>
    </source>
</evidence>
<proteinExistence type="inferred from homology"/>
<dbReference type="PROSITE" id="PS00079">
    <property type="entry name" value="MULTICOPPER_OXIDASE1"/>
    <property type="match status" value="1"/>
</dbReference>
<evidence type="ECO:0000256" key="3">
    <source>
        <dbReference type="ARBA" id="ARBA00023002"/>
    </source>
</evidence>
<dbReference type="InterPro" id="IPR008972">
    <property type="entry name" value="Cupredoxin"/>
</dbReference>
<organism evidence="8 9">
    <name type="scientific">Anthostomella pinea</name>
    <dbReference type="NCBI Taxonomy" id="933095"/>
    <lineage>
        <taxon>Eukaryota</taxon>
        <taxon>Fungi</taxon>
        <taxon>Dikarya</taxon>
        <taxon>Ascomycota</taxon>
        <taxon>Pezizomycotina</taxon>
        <taxon>Sordariomycetes</taxon>
        <taxon>Xylariomycetidae</taxon>
        <taxon>Xylariales</taxon>
        <taxon>Xylariaceae</taxon>
        <taxon>Anthostomella</taxon>
    </lineage>
</organism>
<dbReference type="InterPro" id="IPR045087">
    <property type="entry name" value="Cu-oxidase_fam"/>
</dbReference>
<name>A0AAI8VXF7_9PEZI</name>
<dbReference type="Pfam" id="PF07732">
    <property type="entry name" value="Cu-oxidase_3"/>
    <property type="match status" value="1"/>
</dbReference>
<evidence type="ECO:0000313" key="9">
    <source>
        <dbReference type="Proteomes" id="UP001295740"/>
    </source>
</evidence>
<evidence type="ECO:0000259" key="7">
    <source>
        <dbReference type="Pfam" id="PF07732"/>
    </source>
</evidence>
<evidence type="ECO:0000256" key="2">
    <source>
        <dbReference type="ARBA" id="ARBA00022723"/>
    </source>
</evidence>
<dbReference type="PANTHER" id="PTHR11709:SF71">
    <property type="entry name" value="OXIDOREDUCTASE TPCJ"/>
    <property type="match status" value="1"/>
</dbReference>
<dbReference type="EMBL" id="CAUWAG010000019">
    <property type="protein sequence ID" value="CAJ2512223.1"/>
    <property type="molecule type" value="Genomic_DNA"/>
</dbReference>
<dbReference type="Gene3D" id="2.60.40.420">
    <property type="entry name" value="Cupredoxins - blue copper proteins"/>
    <property type="match status" value="3"/>
</dbReference>
<dbReference type="GO" id="GO:0016491">
    <property type="term" value="F:oxidoreductase activity"/>
    <property type="evidence" value="ECO:0007669"/>
    <property type="project" value="UniProtKB-KW"/>
</dbReference>